<dbReference type="EMBL" id="CAJOBC010000083">
    <property type="protein sequence ID" value="CAF3533473.1"/>
    <property type="molecule type" value="Genomic_DNA"/>
</dbReference>
<evidence type="ECO:0000313" key="7">
    <source>
        <dbReference type="Proteomes" id="UP000663829"/>
    </source>
</evidence>
<evidence type="ECO:0000313" key="5">
    <source>
        <dbReference type="EMBL" id="CAF3533473.1"/>
    </source>
</evidence>
<sequence>MNIWKDLYTKLHLLLAVVEGEGFQVKANKKQMYGNVFDDLISQQIEAMIMANNFYLSIFYPEVPGAIQLQNAIIRKDKFPVYTITWNPKSLINYADYVIQHLGNGASFYRCQALSDFKTLSNHLSGNFKNDYQMENMRGSNMFNHHITDNNYKNIAQSQNYPNYTFPTFISLCNDLKFNIDPSQMFYGRGTDPQIKNDVSILMKVEHSPIYPFDNYPQENHYFTRSSFIPKESVNFYTNLLSPINLKCETTIQTGPNEIAPNDDLLQSLVAYADSFQLDSSVYSTRHDDKFKNEKPKLSTRRRAQSMSYPFEDTLLFRNKSFEDLSYNNSKKESNESSKKRCLSMEGEINNVPYKQYVVSSVDPQFCFSTTKMMPSLNQPQSSQPFDDYTSTTGGASVEWGYSTDTDLNAESYDFKTQDDDYFNIHTTSNIDQLNKAYIQQLNVFSNMGNTIHMMPDYDPIIKIDNDLTCINLPQQQQQQQQQEPLSSWINNNTQQQNVSDSLEDKQDSDESSAIVIHKSTKDYVMKQEVAIRLLRPPTPPPSGPIVIREVREKPKRIASPIIIQENKCINSKTPSPIIFRERPPEPPEVKGTHIIYKRIPSTRNPSPQIIIERLPILPIRKPPPIVIERWLPYPEQKRKVIYEKASPIPKKRRSKKVIIEYKNMNVIVDKVVKHIDGINKTDPVRYIKQYGGTLHSNESLNELLKNVVETSNCTKKVNEQNANQKTNDHRFSNKGHSITMK</sequence>
<comment type="caution">
    <text evidence="3">The sequence shown here is derived from an EMBL/GenBank/DDBJ whole genome shotgun (WGS) entry which is preliminary data.</text>
</comment>
<evidence type="ECO:0000313" key="6">
    <source>
        <dbReference type="EMBL" id="CAF3603103.1"/>
    </source>
</evidence>
<dbReference type="EMBL" id="CAJNOQ010000083">
    <property type="protein sequence ID" value="CAF0753493.1"/>
    <property type="molecule type" value="Genomic_DNA"/>
</dbReference>
<feature type="signal peptide" evidence="2">
    <location>
        <begin position="1"/>
        <end position="20"/>
    </location>
</feature>
<feature type="region of interest" description="Disordered" evidence="1">
    <location>
        <begin position="722"/>
        <end position="742"/>
    </location>
</feature>
<dbReference type="Proteomes" id="UP000663829">
    <property type="component" value="Unassembled WGS sequence"/>
</dbReference>
<dbReference type="Proteomes" id="UP000677228">
    <property type="component" value="Unassembled WGS sequence"/>
</dbReference>
<proteinExistence type="predicted"/>
<reference evidence="3" key="1">
    <citation type="submission" date="2021-02" db="EMBL/GenBank/DDBJ databases">
        <authorList>
            <person name="Nowell W R."/>
        </authorList>
    </citation>
    <scope>NUCLEOTIDE SEQUENCE</scope>
</reference>
<protein>
    <submittedName>
        <fullName evidence="3">Uncharacterized protein</fullName>
    </submittedName>
</protein>
<name>A0A813PNK4_9BILA</name>
<accession>A0A813PNK4</accession>
<gene>
    <name evidence="3" type="ORF">GPM918_LOCUS976</name>
    <name evidence="4" type="ORF">OVA965_LOCUS5543</name>
    <name evidence="5" type="ORF">SRO942_LOCUS976</name>
    <name evidence="6" type="ORF">TMI583_LOCUS5538</name>
</gene>
<evidence type="ECO:0000313" key="4">
    <source>
        <dbReference type="EMBL" id="CAF0818925.1"/>
    </source>
</evidence>
<evidence type="ECO:0000313" key="3">
    <source>
        <dbReference type="EMBL" id="CAF0753493.1"/>
    </source>
</evidence>
<dbReference type="AlphaFoldDB" id="A0A813PNK4"/>
<evidence type="ECO:0000256" key="1">
    <source>
        <dbReference type="SAM" id="MobiDB-lite"/>
    </source>
</evidence>
<dbReference type="OrthoDB" id="10042181at2759"/>
<feature type="chain" id="PRO_5044131792" evidence="2">
    <location>
        <begin position="21"/>
        <end position="742"/>
    </location>
</feature>
<evidence type="ECO:0000256" key="2">
    <source>
        <dbReference type="SAM" id="SignalP"/>
    </source>
</evidence>
<organism evidence="3 7">
    <name type="scientific">Didymodactylos carnosus</name>
    <dbReference type="NCBI Taxonomy" id="1234261"/>
    <lineage>
        <taxon>Eukaryota</taxon>
        <taxon>Metazoa</taxon>
        <taxon>Spiralia</taxon>
        <taxon>Gnathifera</taxon>
        <taxon>Rotifera</taxon>
        <taxon>Eurotatoria</taxon>
        <taxon>Bdelloidea</taxon>
        <taxon>Philodinida</taxon>
        <taxon>Philodinidae</taxon>
        <taxon>Didymodactylos</taxon>
    </lineage>
</organism>
<keyword evidence="2" id="KW-0732">Signal</keyword>
<dbReference type="EMBL" id="CAJNOK010001572">
    <property type="protein sequence ID" value="CAF0818925.1"/>
    <property type="molecule type" value="Genomic_DNA"/>
</dbReference>
<dbReference type="Proteomes" id="UP000682733">
    <property type="component" value="Unassembled WGS sequence"/>
</dbReference>
<dbReference type="EMBL" id="CAJOBA010001571">
    <property type="protein sequence ID" value="CAF3603103.1"/>
    <property type="molecule type" value="Genomic_DNA"/>
</dbReference>
<dbReference type="Proteomes" id="UP000681722">
    <property type="component" value="Unassembled WGS sequence"/>
</dbReference>
<keyword evidence="7" id="KW-1185">Reference proteome</keyword>